<dbReference type="Pfam" id="PF03167">
    <property type="entry name" value="UDG"/>
    <property type="match status" value="1"/>
</dbReference>
<dbReference type="RefSeq" id="WP_078712407.1">
    <property type="nucleotide sequence ID" value="NZ_FUWY01000006.1"/>
</dbReference>
<name>A0A1T4PG93_9FIRM</name>
<dbReference type="CDD" id="cd10032">
    <property type="entry name" value="UDG-F6_HDG"/>
    <property type="match status" value="1"/>
</dbReference>
<dbReference type="Proteomes" id="UP000243297">
    <property type="component" value="Unassembled WGS sequence"/>
</dbReference>
<evidence type="ECO:0000313" key="2">
    <source>
        <dbReference type="EMBL" id="SJZ90575.1"/>
    </source>
</evidence>
<dbReference type="STRING" id="118967.SAMN02745191_2007"/>
<dbReference type="InterPro" id="IPR005122">
    <property type="entry name" value="Uracil-DNA_glycosylase-like"/>
</dbReference>
<evidence type="ECO:0000313" key="3">
    <source>
        <dbReference type="Proteomes" id="UP000243297"/>
    </source>
</evidence>
<dbReference type="Gene3D" id="3.40.470.10">
    <property type="entry name" value="Uracil-DNA glycosylase-like domain"/>
    <property type="match status" value="1"/>
</dbReference>
<reference evidence="3" key="1">
    <citation type="submission" date="2017-02" db="EMBL/GenBank/DDBJ databases">
        <authorList>
            <person name="Varghese N."/>
            <person name="Submissions S."/>
        </authorList>
    </citation>
    <scope>NUCLEOTIDE SEQUENCE [LARGE SCALE GENOMIC DNA]</scope>
    <source>
        <strain evidence="3">ATCC 25662</strain>
    </source>
</reference>
<feature type="domain" description="Uracil-DNA glycosylase-like" evidence="1">
    <location>
        <begin position="10"/>
        <end position="139"/>
    </location>
</feature>
<evidence type="ECO:0000259" key="1">
    <source>
        <dbReference type="Pfam" id="PF03167"/>
    </source>
</evidence>
<sequence length="155" mass="18005">MIEHPLEPIIDKKSKVLILGSFPSVISRKQSFYYANPQNRFWKVLSAIYNEEIIDRKEFILRHHLALWDVIQSCTIENSNDATIQDVKVNNIEQLIQDYPIQCIILNGKKAESLYKKYLSHLKIQVIACPSTSSANAIFKLDDLIKQYKVIKEIK</sequence>
<gene>
    <name evidence="2" type="ORF">SAMN02745191_2007</name>
</gene>
<dbReference type="NCBIfam" id="TIGR04274">
    <property type="entry name" value="hypoxanDNAglyco"/>
    <property type="match status" value="1"/>
</dbReference>
<dbReference type="OrthoDB" id="9799921at2"/>
<dbReference type="InterPro" id="IPR036895">
    <property type="entry name" value="Uracil-DNA_glycosylase-like_sf"/>
</dbReference>
<accession>A0A1T4PG93</accession>
<organism evidence="2 3">
    <name type="scientific">Anaerorhabdus furcosa</name>
    <dbReference type="NCBI Taxonomy" id="118967"/>
    <lineage>
        <taxon>Bacteria</taxon>
        <taxon>Bacillati</taxon>
        <taxon>Bacillota</taxon>
        <taxon>Erysipelotrichia</taxon>
        <taxon>Erysipelotrichales</taxon>
        <taxon>Erysipelotrichaceae</taxon>
        <taxon>Anaerorhabdus</taxon>
    </lineage>
</organism>
<keyword evidence="3" id="KW-1185">Reference proteome</keyword>
<dbReference type="AlphaFoldDB" id="A0A1T4PG93"/>
<proteinExistence type="predicted"/>
<dbReference type="SUPFAM" id="SSF52141">
    <property type="entry name" value="Uracil-DNA glycosylase-like"/>
    <property type="match status" value="1"/>
</dbReference>
<protein>
    <submittedName>
        <fullName evidence="2">G/U mismatch-specific uracil-DNA glycosylase</fullName>
    </submittedName>
</protein>
<dbReference type="InterPro" id="IPR026353">
    <property type="entry name" value="Hypoxan-DNA_Glyclase"/>
</dbReference>
<dbReference type="EMBL" id="FUWY01000006">
    <property type="protein sequence ID" value="SJZ90575.1"/>
    <property type="molecule type" value="Genomic_DNA"/>
</dbReference>